<keyword evidence="2" id="KW-1185">Reference proteome</keyword>
<dbReference type="Proteomes" id="UP001335648">
    <property type="component" value="Unassembled WGS sequence"/>
</dbReference>
<organism evidence="1 2">
    <name type="scientific">Champsocephalus esox</name>
    <name type="common">pike icefish</name>
    <dbReference type="NCBI Taxonomy" id="159716"/>
    <lineage>
        <taxon>Eukaryota</taxon>
        <taxon>Metazoa</taxon>
        <taxon>Chordata</taxon>
        <taxon>Craniata</taxon>
        <taxon>Vertebrata</taxon>
        <taxon>Euteleostomi</taxon>
        <taxon>Actinopterygii</taxon>
        <taxon>Neopterygii</taxon>
        <taxon>Teleostei</taxon>
        <taxon>Neoteleostei</taxon>
        <taxon>Acanthomorphata</taxon>
        <taxon>Eupercaria</taxon>
        <taxon>Perciformes</taxon>
        <taxon>Notothenioidei</taxon>
        <taxon>Channichthyidae</taxon>
        <taxon>Champsocephalus</taxon>
    </lineage>
</organism>
<proteinExistence type="predicted"/>
<reference evidence="1 2" key="1">
    <citation type="journal article" date="2023" name="Mol. Biol. Evol.">
        <title>Genomics of Secondarily Temperate Adaptation in the Only Non-Antarctic Icefish.</title>
        <authorList>
            <person name="Rivera-Colon A.G."/>
            <person name="Rayamajhi N."/>
            <person name="Minhas B.F."/>
            <person name="Madrigal G."/>
            <person name="Bilyk K.T."/>
            <person name="Yoon V."/>
            <person name="Hune M."/>
            <person name="Gregory S."/>
            <person name="Cheng C.H.C."/>
            <person name="Catchen J.M."/>
        </authorList>
    </citation>
    <scope>NUCLEOTIDE SEQUENCE [LARGE SCALE GENOMIC DNA]</scope>
    <source>
        <strain evidence="1">JC2023a</strain>
    </source>
</reference>
<dbReference type="AlphaFoldDB" id="A0AAN8CNU7"/>
<protein>
    <submittedName>
        <fullName evidence="1">Uncharacterized protein</fullName>
    </submittedName>
</protein>
<name>A0AAN8CNU7_9TELE</name>
<evidence type="ECO:0000313" key="2">
    <source>
        <dbReference type="Proteomes" id="UP001335648"/>
    </source>
</evidence>
<comment type="caution">
    <text evidence="1">The sequence shown here is derived from an EMBL/GenBank/DDBJ whole genome shotgun (WGS) entry which is preliminary data.</text>
</comment>
<evidence type="ECO:0000313" key="1">
    <source>
        <dbReference type="EMBL" id="KAK5907167.1"/>
    </source>
</evidence>
<gene>
    <name evidence="1" type="ORF">CesoFtcFv8_005046</name>
</gene>
<dbReference type="EMBL" id="JAULUE010002049">
    <property type="protein sequence ID" value="KAK5907167.1"/>
    <property type="molecule type" value="Genomic_DNA"/>
</dbReference>
<accession>A0AAN8CNU7</accession>
<sequence>MLPVFVIPGAVCGQRAWRLELSVPSLRRQPAPLLSPTRNFSGSLHPPPFSTNPCRCLSFPSPQASTAPTNRCFDKCFKHNVTGNPPACQKC</sequence>